<name>A0A438CTI8_VITVI</name>
<proteinExistence type="predicted"/>
<organism evidence="1 2">
    <name type="scientific">Vitis vinifera</name>
    <name type="common">Grape</name>
    <dbReference type="NCBI Taxonomy" id="29760"/>
    <lineage>
        <taxon>Eukaryota</taxon>
        <taxon>Viridiplantae</taxon>
        <taxon>Streptophyta</taxon>
        <taxon>Embryophyta</taxon>
        <taxon>Tracheophyta</taxon>
        <taxon>Spermatophyta</taxon>
        <taxon>Magnoliopsida</taxon>
        <taxon>eudicotyledons</taxon>
        <taxon>Gunneridae</taxon>
        <taxon>Pentapetalae</taxon>
        <taxon>rosids</taxon>
        <taxon>Vitales</taxon>
        <taxon>Vitaceae</taxon>
        <taxon>Viteae</taxon>
        <taxon>Vitis</taxon>
    </lineage>
</organism>
<dbReference type="EMBL" id="QGNW01002006">
    <property type="protein sequence ID" value="RVW26528.1"/>
    <property type="molecule type" value="Genomic_DNA"/>
</dbReference>
<accession>A0A438CTI8</accession>
<gene>
    <name evidence="1" type="ORF">CK203_107407</name>
</gene>
<comment type="caution">
    <text evidence="1">The sequence shown here is derived from an EMBL/GenBank/DDBJ whole genome shotgun (WGS) entry which is preliminary data.</text>
</comment>
<dbReference type="Proteomes" id="UP000288805">
    <property type="component" value="Unassembled WGS sequence"/>
</dbReference>
<evidence type="ECO:0008006" key="3">
    <source>
        <dbReference type="Google" id="ProtNLM"/>
    </source>
</evidence>
<evidence type="ECO:0000313" key="1">
    <source>
        <dbReference type="EMBL" id="RVW26528.1"/>
    </source>
</evidence>
<reference evidence="1 2" key="1">
    <citation type="journal article" date="2018" name="PLoS Genet.">
        <title>Population sequencing reveals clonal diversity and ancestral inbreeding in the grapevine cultivar Chardonnay.</title>
        <authorList>
            <person name="Roach M.J."/>
            <person name="Johnson D.L."/>
            <person name="Bohlmann J."/>
            <person name="van Vuuren H.J."/>
            <person name="Jones S.J."/>
            <person name="Pretorius I.S."/>
            <person name="Schmidt S.A."/>
            <person name="Borneman A.R."/>
        </authorList>
    </citation>
    <scope>NUCLEOTIDE SEQUENCE [LARGE SCALE GENOMIC DNA]</scope>
    <source>
        <strain evidence="2">cv. Chardonnay</strain>
        <tissue evidence="1">Leaf</tissue>
    </source>
</reference>
<evidence type="ECO:0000313" key="2">
    <source>
        <dbReference type="Proteomes" id="UP000288805"/>
    </source>
</evidence>
<protein>
    <recommendedName>
        <fullName evidence="3">Transposase Tnp1/En/Spm-like domain-containing protein</fullName>
    </recommendedName>
</protein>
<dbReference type="PANTHER" id="PTHR33018:SF31">
    <property type="entry name" value="TRANSPOSASE, PTTA_EN_SPM, PLANT"/>
    <property type="match status" value="1"/>
</dbReference>
<sequence length="240" mass="27594">MRRDKHIYNHYLGRKGYARFEQDILQAEGGIGRVDRSVLWKKAREKKGKFNKITEPVINMIVLIGKRLNANFYEKAKETGLPPPGPNDILCQALGKPDHPGRVVEIWEMVRKEMEDANKTSYVSPTPHSDMGSNNMRQQLVLQPIVVEKPMFKMMEEPQPPQPPLKHKVIKCKLAVERKGNVVATDARLPFPNPYEIINVGDAIGFELDWPTSLVILETEHPRCWIKERKDSEDTNYSKI</sequence>
<dbReference type="PANTHER" id="PTHR33018">
    <property type="entry name" value="OS10G0338966 PROTEIN-RELATED"/>
    <property type="match status" value="1"/>
</dbReference>
<dbReference type="AlphaFoldDB" id="A0A438CTI8"/>